<comment type="caution">
    <text evidence="3">The sequence shown here is derived from an EMBL/GenBank/DDBJ whole genome shotgun (WGS) entry which is preliminary data.</text>
</comment>
<dbReference type="NCBIfam" id="TIGR02606">
    <property type="entry name" value="antidote_CC2985"/>
    <property type="match status" value="1"/>
</dbReference>
<comment type="similarity">
    <text evidence="1">Belongs to the ParD antitoxin family.</text>
</comment>
<dbReference type="PANTHER" id="PTHR36582:SF2">
    <property type="entry name" value="ANTITOXIN PARD"/>
    <property type="match status" value="1"/>
</dbReference>
<dbReference type="SUPFAM" id="SSF47598">
    <property type="entry name" value="Ribbon-helix-helix"/>
    <property type="match status" value="1"/>
</dbReference>
<dbReference type="Pfam" id="PF03693">
    <property type="entry name" value="ParD_antitoxin"/>
    <property type="match status" value="1"/>
</dbReference>
<accession>A0A6M7TZT5</accession>
<evidence type="ECO:0000313" key="3">
    <source>
        <dbReference type="EMBL" id="OBQ66668.1"/>
    </source>
</evidence>
<dbReference type="EMBL" id="LYTK01000010">
    <property type="protein sequence ID" value="OBQ66668.1"/>
    <property type="molecule type" value="Genomic_DNA"/>
</dbReference>
<evidence type="ECO:0000256" key="2">
    <source>
        <dbReference type="ARBA" id="ARBA00022649"/>
    </source>
</evidence>
<sequence>MANVEKVSVALTPEMARMMRQVVAAGEYASASEVMREALREWKFRRMQRDQAVDELGRLWDEGMASGNAVDGGEAFARIKSKLDARIAERTSR</sequence>
<evidence type="ECO:0000256" key="1">
    <source>
        <dbReference type="ARBA" id="ARBA00008580"/>
    </source>
</evidence>
<dbReference type="PANTHER" id="PTHR36582">
    <property type="entry name" value="ANTITOXIN PARD"/>
    <property type="match status" value="1"/>
</dbReference>
<evidence type="ECO:0000313" key="4">
    <source>
        <dbReference type="Proteomes" id="UP000093737"/>
    </source>
</evidence>
<dbReference type="InterPro" id="IPR022789">
    <property type="entry name" value="ParD"/>
</dbReference>
<dbReference type="AlphaFoldDB" id="A0A6M7TZT5"/>
<name>A0A6M7TZT5_RHILI</name>
<keyword evidence="2" id="KW-1277">Toxin-antitoxin system</keyword>
<dbReference type="GO" id="GO:0006355">
    <property type="term" value="P:regulation of DNA-templated transcription"/>
    <property type="evidence" value="ECO:0007669"/>
    <property type="project" value="InterPro"/>
</dbReference>
<dbReference type="InterPro" id="IPR038296">
    <property type="entry name" value="ParD_sf"/>
</dbReference>
<dbReference type="CDD" id="cd22231">
    <property type="entry name" value="RHH_NikR_HicB-like"/>
    <property type="match status" value="1"/>
</dbReference>
<gene>
    <name evidence="3" type="ORF">A8145_30075</name>
</gene>
<reference evidence="3 4" key="1">
    <citation type="submission" date="2016-05" db="EMBL/GenBank/DDBJ databases">
        <authorList>
            <person name="Ramsay J.P."/>
        </authorList>
    </citation>
    <scope>NUCLEOTIDE SEQUENCE [LARGE SCALE GENOMIC DNA]</scope>
    <source>
        <strain evidence="3 4">NZP2042</strain>
    </source>
</reference>
<dbReference type="Proteomes" id="UP000093737">
    <property type="component" value="Unassembled WGS sequence"/>
</dbReference>
<organism evidence="3 4">
    <name type="scientific">Rhizobium loti</name>
    <name type="common">Mesorhizobium loti</name>
    <dbReference type="NCBI Taxonomy" id="381"/>
    <lineage>
        <taxon>Bacteria</taxon>
        <taxon>Pseudomonadati</taxon>
        <taxon>Pseudomonadota</taxon>
        <taxon>Alphaproteobacteria</taxon>
        <taxon>Hyphomicrobiales</taxon>
        <taxon>Phyllobacteriaceae</taxon>
        <taxon>Mesorhizobium</taxon>
    </lineage>
</organism>
<proteinExistence type="inferred from homology"/>
<protein>
    <submittedName>
        <fullName evidence="3">Transcriptional regulator</fullName>
    </submittedName>
</protein>
<dbReference type="InterPro" id="IPR010985">
    <property type="entry name" value="Ribbon_hlx_hlx"/>
</dbReference>
<dbReference type="RefSeq" id="WP_056570957.1">
    <property type="nucleotide sequence ID" value="NZ_CP033334.1"/>
</dbReference>
<dbReference type="Gene3D" id="6.10.10.120">
    <property type="entry name" value="Antitoxin ParD1-like"/>
    <property type="match status" value="1"/>
</dbReference>